<protein>
    <submittedName>
        <fullName evidence="3">Mediator of RNA polymerase II transcription subunit 26</fullName>
    </submittedName>
</protein>
<accession>A0A183CQH7</accession>
<reference evidence="3" key="2">
    <citation type="submission" date="2016-06" db="UniProtKB">
        <authorList>
            <consortium name="WormBaseParasite"/>
        </authorList>
    </citation>
    <scope>IDENTIFICATION</scope>
</reference>
<evidence type="ECO:0000313" key="3">
    <source>
        <dbReference type="WBParaSite" id="GPLIN_001513500"/>
    </source>
</evidence>
<dbReference type="WBParaSite" id="GPLIN_001513500">
    <property type="protein sequence ID" value="GPLIN_001513500"/>
    <property type="gene ID" value="GPLIN_001513500"/>
</dbReference>
<dbReference type="AlphaFoldDB" id="A0A183CQH7"/>
<sequence length="275" mass="31273">MQYAKVFQAGRQDVQHLNKQPKQQIQHQKDTLGQQVQYARDSAMQQVQYQAQNPKGFLTIRQQAQHLQQQQYQQVPYQKHFLGQQIQYPVNERQQIQHSNKTSCQQQQQQYPASALKQQLQCSNDVSRLQYPCNKMTSLHKTERRLTAEDVLSVDEPIIRQHPPVQRGPAGRFTSSTSSQLPRRDRTQANFLPSLSSAGIGIHRLESSNSAQNLPRPDWPQCAELAELFAFKPMTPLLFNTTSSSSSSSITGRTPWQPLQADQRPTPATARAGMG</sequence>
<reference evidence="2" key="1">
    <citation type="submission" date="2014-05" db="EMBL/GenBank/DDBJ databases">
        <title>The genome and life-stage specific transcriptomes of Globodera pallida elucidate key aspects of plant parasitism by a cyst nematode.</title>
        <authorList>
            <person name="Cotton J.A."/>
            <person name="Lilley C.J."/>
            <person name="Jones L.M."/>
            <person name="Kikuchi T."/>
            <person name="Reid A.J."/>
            <person name="Thorpe P."/>
            <person name="Tsai I.J."/>
            <person name="Beasley H."/>
            <person name="Blok V."/>
            <person name="Cock P.J.A."/>
            <person name="Van den Akker S.E."/>
            <person name="Holroyd N."/>
            <person name="Hunt M."/>
            <person name="Mantelin S."/>
            <person name="Naghra H."/>
            <person name="Pain A."/>
            <person name="Palomares-Rius J.E."/>
            <person name="Zarowiecki M."/>
            <person name="Berriman M."/>
            <person name="Jones J.T."/>
            <person name="Urwin P.E."/>
        </authorList>
    </citation>
    <scope>NUCLEOTIDE SEQUENCE [LARGE SCALE GENOMIC DNA]</scope>
    <source>
        <strain evidence="2">Lindley</strain>
    </source>
</reference>
<evidence type="ECO:0000256" key="1">
    <source>
        <dbReference type="SAM" id="MobiDB-lite"/>
    </source>
</evidence>
<organism evidence="2 3">
    <name type="scientific">Globodera pallida</name>
    <name type="common">Potato cyst nematode worm</name>
    <name type="synonym">Heterodera pallida</name>
    <dbReference type="NCBI Taxonomy" id="36090"/>
    <lineage>
        <taxon>Eukaryota</taxon>
        <taxon>Metazoa</taxon>
        <taxon>Ecdysozoa</taxon>
        <taxon>Nematoda</taxon>
        <taxon>Chromadorea</taxon>
        <taxon>Rhabditida</taxon>
        <taxon>Tylenchina</taxon>
        <taxon>Tylenchomorpha</taxon>
        <taxon>Tylenchoidea</taxon>
        <taxon>Heteroderidae</taxon>
        <taxon>Heteroderinae</taxon>
        <taxon>Globodera</taxon>
    </lineage>
</organism>
<name>A0A183CQH7_GLOPA</name>
<evidence type="ECO:0000313" key="2">
    <source>
        <dbReference type="Proteomes" id="UP000050741"/>
    </source>
</evidence>
<keyword evidence="2" id="KW-1185">Reference proteome</keyword>
<feature type="region of interest" description="Disordered" evidence="1">
    <location>
        <begin position="241"/>
        <end position="275"/>
    </location>
</feature>
<dbReference type="Proteomes" id="UP000050741">
    <property type="component" value="Unassembled WGS sequence"/>
</dbReference>
<proteinExistence type="predicted"/>
<feature type="region of interest" description="Disordered" evidence="1">
    <location>
        <begin position="160"/>
        <end position="185"/>
    </location>
</feature>